<evidence type="ECO:0000313" key="2">
    <source>
        <dbReference type="EMBL" id="GFE80054.1"/>
    </source>
</evidence>
<evidence type="ECO:0000256" key="1">
    <source>
        <dbReference type="SAM" id="SignalP"/>
    </source>
</evidence>
<dbReference type="NCBIfam" id="TIGR04433">
    <property type="entry name" value="UrcA_uranyl"/>
    <property type="match status" value="1"/>
</dbReference>
<dbReference type="Proteomes" id="UP000445000">
    <property type="component" value="Unassembled WGS sequence"/>
</dbReference>
<sequence>MTRLLGPASAALLFLAVNPAQAWQSSPERQLVRTERVTYADLDLSREADAQILLGRIKKAAYRACGGDPRRHPAHTLMPRRTEMAFKDCRQDAIARALGSIDAPVLAQARVQPAGK</sequence>
<reference evidence="3" key="1">
    <citation type="submission" date="2020-01" db="EMBL/GenBank/DDBJ databases">
        <title>'Steroidobacter agaridevorans' sp. nov., agar-degrading bacteria isolated from rhizosphere soils.</title>
        <authorList>
            <person name="Ikenaga M."/>
            <person name="Kataoka M."/>
            <person name="Murouchi A."/>
            <person name="Katsuragi S."/>
            <person name="Sakai M."/>
        </authorList>
    </citation>
    <scope>NUCLEOTIDE SEQUENCE [LARGE SCALE GENOMIC DNA]</scope>
    <source>
        <strain evidence="3">YU21-B</strain>
    </source>
</reference>
<protein>
    <recommendedName>
        <fullName evidence="4">UrcA family protein</fullName>
    </recommendedName>
</protein>
<dbReference type="RefSeq" id="WP_161811790.1">
    <property type="nucleotide sequence ID" value="NZ_BLJN01000002.1"/>
</dbReference>
<gene>
    <name evidence="2" type="ORF">GCM10011487_20540</name>
</gene>
<comment type="caution">
    <text evidence="2">The sequence shown here is derived from an EMBL/GenBank/DDBJ whole genome shotgun (WGS) entry which is preliminary data.</text>
</comment>
<organism evidence="2 3">
    <name type="scientific">Steroidobacter agaridevorans</name>
    <dbReference type="NCBI Taxonomy" id="2695856"/>
    <lineage>
        <taxon>Bacteria</taxon>
        <taxon>Pseudomonadati</taxon>
        <taxon>Pseudomonadota</taxon>
        <taxon>Gammaproteobacteria</taxon>
        <taxon>Steroidobacterales</taxon>
        <taxon>Steroidobacteraceae</taxon>
        <taxon>Steroidobacter</taxon>
    </lineage>
</organism>
<name>A0A829Y9N6_9GAMM</name>
<accession>A0A829Y9N6</accession>
<keyword evidence="1" id="KW-0732">Signal</keyword>
<keyword evidence="3" id="KW-1185">Reference proteome</keyword>
<feature type="signal peptide" evidence="1">
    <location>
        <begin position="1"/>
        <end position="22"/>
    </location>
</feature>
<evidence type="ECO:0000313" key="3">
    <source>
        <dbReference type="Proteomes" id="UP000445000"/>
    </source>
</evidence>
<evidence type="ECO:0008006" key="4">
    <source>
        <dbReference type="Google" id="ProtNLM"/>
    </source>
</evidence>
<dbReference type="AlphaFoldDB" id="A0A829Y9N6"/>
<feature type="chain" id="PRO_5032343713" description="UrcA family protein" evidence="1">
    <location>
        <begin position="23"/>
        <end position="116"/>
    </location>
</feature>
<proteinExistence type="predicted"/>
<dbReference type="EMBL" id="BLJN01000002">
    <property type="protein sequence ID" value="GFE80054.1"/>
    <property type="molecule type" value="Genomic_DNA"/>
</dbReference>
<dbReference type="InterPro" id="IPR030972">
    <property type="entry name" value="UrcA_uranyl"/>
</dbReference>